<dbReference type="Proteomes" id="UP000767291">
    <property type="component" value="Unassembled WGS sequence"/>
</dbReference>
<feature type="region of interest" description="Disordered" evidence="1">
    <location>
        <begin position="16"/>
        <end position="43"/>
    </location>
</feature>
<protein>
    <submittedName>
        <fullName evidence="2">Uncharacterized protein</fullName>
    </submittedName>
</protein>
<dbReference type="EMBL" id="JAGGJX010000001">
    <property type="protein sequence ID" value="MBP1853618.1"/>
    <property type="molecule type" value="Genomic_DNA"/>
</dbReference>
<accession>A0ABS4E6S1</accession>
<organism evidence="2 3">
    <name type="scientific">Metaclostridioides mangenotii</name>
    <dbReference type="NCBI Taxonomy" id="1540"/>
    <lineage>
        <taxon>Bacteria</taxon>
        <taxon>Bacillati</taxon>
        <taxon>Bacillota</taxon>
        <taxon>Clostridia</taxon>
        <taxon>Peptostreptococcales</taxon>
        <taxon>Peptostreptococcaceae</taxon>
        <taxon>Metaclostridioides</taxon>
    </lineage>
</organism>
<evidence type="ECO:0000313" key="3">
    <source>
        <dbReference type="Proteomes" id="UP000767291"/>
    </source>
</evidence>
<keyword evidence="3" id="KW-1185">Reference proteome</keyword>
<dbReference type="RefSeq" id="WP_268828368.1">
    <property type="nucleotide sequence ID" value="NZ_BAAACS010000017.1"/>
</dbReference>
<name>A0ABS4E6S1_9FIRM</name>
<evidence type="ECO:0000313" key="2">
    <source>
        <dbReference type="EMBL" id="MBP1853618.1"/>
    </source>
</evidence>
<reference evidence="2 3" key="1">
    <citation type="submission" date="2021-03" db="EMBL/GenBank/DDBJ databases">
        <title>Genomic Encyclopedia of Type Strains, Phase IV (KMG-IV): sequencing the most valuable type-strain genomes for metagenomic binning, comparative biology and taxonomic classification.</title>
        <authorList>
            <person name="Goeker M."/>
        </authorList>
    </citation>
    <scope>NUCLEOTIDE SEQUENCE [LARGE SCALE GENOMIC DNA]</scope>
    <source>
        <strain evidence="2 3">DSM 1289</strain>
    </source>
</reference>
<sequence length="43" mass="5185">MTIDLTNKELTKLSKEMEKIPKSSKVERKYNKNKSDIQRRYLV</sequence>
<comment type="caution">
    <text evidence="2">The sequence shown here is derived from an EMBL/GenBank/DDBJ whole genome shotgun (WGS) entry which is preliminary data.</text>
</comment>
<gene>
    <name evidence="2" type="ORF">J2Z43_000008</name>
</gene>
<evidence type="ECO:0000256" key="1">
    <source>
        <dbReference type="SAM" id="MobiDB-lite"/>
    </source>
</evidence>
<proteinExistence type="predicted"/>